<dbReference type="PANTHER" id="PTHR23019">
    <property type="entry name" value="NUCLEAR PORE MEMBRANE GLYCOPROTEIN GP210-RELATED"/>
    <property type="match status" value="1"/>
</dbReference>
<gene>
    <name evidence="3" type="ORF">GGR06_000657</name>
</gene>
<dbReference type="SUPFAM" id="SSF49373">
    <property type="entry name" value="Invasin/intimin cell-adhesion fragments"/>
    <property type="match status" value="3"/>
</dbReference>
<dbReference type="Gene3D" id="2.60.40.1080">
    <property type="match status" value="3"/>
</dbReference>
<feature type="chain" id="PRO_5032687822" evidence="1">
    <location>
        <begin position="30"/>
        <end position="488"/>
    </location>
</feature>
<keyword evidence="1" id="KW-0732">Signal</keyword>
<organism evidence="3 4">
    <name type="scientific">Bacteroides reticulotermitis</name>
    <dbReference type="NCBI Taxonomy" id="1133319"/>
    <lineage>
        <taxon>Bacteria</taxon>
        <taxon>Pseudomonadati</taxon>
        <taxon>Bacteroidota</taxon>
        <taxon>Bacteroidia</taxon>
        <taxon>Bacteroidales</taxon>
        <taxon>Bacteroidaceae</taxon>
        <taxon>Bacteroides</taxon>
    </lineage>
</organism>
<sequence length="488" mass="53772">MKYISIQIKKALRAFVTVPCLLVILGACTDDKTYESLGEASILTTIKLNVTNPLPLLVGTDSLVSYSVAPDHATTKEVIWVSDNTEVATVDSDGRISAHKVGEANVLARSKVGYVATASLKVQVVAEIIKVKELIVTPKNPETFETSTLQLNAAIVPENATYWTVKWTSETPAIASVSETGMVTGLKSGIARIKVAALDGSGVTKTIEVKVNEVIPVTDVVVEDADRVLALSEVSKLNIKVQPENATSSALHWYSANQNVVSIDEYTGVYTVKAYGTTTLTAKLGTFEKSFEVTVAEGKINDTFMYGNNNWDIWSGNASKLEVTGDTEAEKRLTVSPVFVGGVNYKGLIYRKGETTFAPDAYPIIATRFKYKGKSEKGPNYLVNIWDTKNKGWGGYYTPTGGAKNNAMHQINLNNNQGTIHYFDLSREGYTFGSVRITSKVIIDRYIYEIWEMKVDEAGDNYMDMYWVKSFKSEEELNNFLRKENLID</sequence>
<dbReference type="PANTHER" id="PTHR23019:SF0">
    <property type="entry name" value="NUCLEAR PORE MEMBRANE GLYCOPROTEIN 210"/>
    <property type="match status" value="1"/>
</dbReference>
<evidence type="ECO:0000259" key="2">
    <source>
        <dbReference type="SMART" id="SM00635"/>
    </source>
</evidence>
<evidence type="ECO:0000313" key="3">
    <source>
        <dbReference type="EMBL" id="MBB4042892.1"/>
    </source>
</evidence>
<dbReference type="SMART" id="SM00635">
    <property type="entry name" value="BID_2"/>
    <property type="match status" value="3"/>
</dbReference>
<dbReference type="EMBL" id="JACIER010000002">
    <property type="protein sequence ID" value="MBB4042892.1"/>
    <property type="molecule type" value="Genomic_DNA"/>
</dbReference>
<dbReference type="AlphaFoldDB" id="A0A840D348"/>
<keyword evidence="4" id="KW-1185">Reference proteome</keyword>
<feature type="domain" description="BIG2" evidence="2">
    <location>
        <begin position="42"/>
        <end position="120"/>
    </location>
</feature>
<evidence type="ECO:0000256" key="1">
    <source>
        <dbReference type="SAM" id="SignalP"/>
    </source>
</evidence>
<dbReference type="RefSeq" id="WP_183207752.1">
    <property type="nucleotide sequence ID" value="NZ_JACIER010000002.1"/>
</dbReference>
<dbReference type="PROSITE" id="PS51257">
    <property type="entry name" value="PROKAR_LIPOPROTEIN"/>
    <property type="match status" value="1"/>
</dbReference>
<protein>
    <submittedName>
        <fullName evidence="3">Uncharacterized protein YjdB</fullName>
    </submittedName>
</protein>
<comment type="caution">
    <text evidence="3">The sequence shown here is derived from an EMBL/GenBank/DDBJ whole genome shotgun (WGS) entry which is preliminary data.</text>
</comment>
<dbReference type="InterPro" id="IPR045197">
    <property type="entry name" value="NUP210-like"/>
</dbReference>
<dbReference type="Pfam" id="PF02368">
    <property type="entry name" value="Big_2"/>
    <property type="match status" value="3"/>
</dbReference>
<dbReference type="Proteomes" id="UP000560658">
    <property type="component" value="Unassembled WGS sequence"/>
</dbReference>
<reference evidence="3" key="1">
    <citation type="submission" date="2020-08" db="EMBL/GenBank/DDBJ databases">
        <title>Genomic Encyclopedia of Type Strains, Phase IV (KMG-IV): sequencing the most valuable type-strain genomes for metagenomic binning, comparative biology and taxonomic classification.</title>
        <authorList>
            <person name="Goeker M."/>
        </authorList>
    </citation>
    <scope>NUCLEOTIDE SEQUENCE [LARGE SCALE GENOMIC DNA]</scope>
    <source>
        <strain evidence="3">DSM 105720</strain>
    </source>
</reference>
<dbReference type="InterPro" id="IPR008964">
    <property type="entry name" value="Invasin/intimin_cell_adhesion"/>
</dbReference>
<evidence type="ECO:0000313" key="4">
    <source>
        <dbReference type="Proteomes" id="UP000560658"/>
    </source>
</evidence>
<dbReference type="InterPro" id="IPR003343">
    <property type="entry name" value="Big_2"/>
</dbReference>
<accession>A0A840D348</accession>
<proteinExistence type="predicted"/>
<name>A0A840D348_9BACE</name>
<dbReference type="InterPro" id="IPR032502">
    <property type="entry name" value="DUF4979"/>
</dbReference>
<feature type="domain" description="BIG2" evidence="2">
    <location>
        <begin position="130"/>
        <end position="207"/>
    </location>
</feature>
<feature type="signal peptide" evidence="1">
    <location>
        <begin position="1"/>
        <end position="29"/>
    </location>
</feature>
<dbReference type="Pfam" id="PF16351">
    <property type="entry name" value="DUF4979"/>
    <property type="match status" value="1"/>
</dbReference>
<feature type="domain" description="BIG2" evidence="2">
    <location>
        <begin position="216"/>
        <end position="292"/>
    </location>
</feature>